<keyword evidence="2" id="KW-0648">Protein biosynthesis</keyword>
<dbReference type="RefSeq" id="WP_015403093.1">
    <property type="nucleotide sequence ID" value="NC_020304.1"/>
</dbReference>
<keyword evidence="4" id="KW-1185">Reference proteome</keyword>
<dbReference type="PIRSF" id="PIRSF004749">
    <property type="entry name" value="Pep_def"/>
    <property type="match status" value="1"/>
</dbReference>
<dbReference type="Gene3D" id="3.90.45.10">
    <property type="entry name" value="Peptide deformylase"/>
    <property type="match status" value="1"/>
</dbReference>
<dbReference type="NCBIfam" id="NF001159">
    <property type="entry name" value="PRK00150.1-3"/>
    <property type="match status" value="1"/>
</dbReference>
<keyword evidence="2" id="KW-0479">Metal-binding</keyword>
<reference evidence="4" key="1">
    <citation type="journal article" date="2013" name="Stand. Genomic Sci.">
        <title>Complete genome sequence of Desulfocapsa sulfexigens, a marine deltaproteobacterium specialized in disproportionating inorganic sulfur compounds.</title>
        <authorList>
            <person name="Finster K.W."/>
            <person name="Kjeldsen K.U."/>
            <person name="Kube M."/>
            <person name="Reinhardt R."/>
            <person name="Mussmann M."/>
            <person name="Amann R."/>
            <person name="Schreiber L."/>
        </authorList>
    </citation>
    <scope>NUCLEOTIDE SEQUENCE [LARGE SCALE GENOMIC DNA]</scope>
    <source>
        <strain evidence="4">DSM 10523 / SB164P1</strain>
    </source>
</reference>
<protein>
    <recommendedName>
        <fullName evidence="2">Peptide deformylase</fullName>
        <shortName evidence="2">PDF</shortName>
        <ecNumber evidence="2">3.5.1.88</ecNumber>
    </recommendedName>
    <alternativeName>
        <fullName evidence="2">Polypeptide deformylase</fullName>
    </alternativeName>
</protein>
<dbReference type="SUPFAM" id="SSF56420">
    <property type="entry name" value="Peptide deformylase"/>
    <property type="match status" value="1"/>
</dbReference>
<dbReference type="PRINTS" id="PR01576">
    <property type="entry name" value="PDEFORMYLASE"/>
</dbReference>
<dbReference type="InterPro" id="IPR036821">
    <property type="entry name" value="Peptide_deformylase_sf"/>
</dbReference>
<accession>M1P6S1</accession>
<feature type="binding site" evidence="2">
    <location>
        <position position="122"/>
    </location>
    <ligand>
        <name>Fe cation</name>
        <dbReference type="ChEBI" id="CHEBI:24875"/>
    </ligand>
</feature>
<dbReference type="AlphaFoldDB" id="M1P6S1"/>
<comment type="cofactor">
    <cofactor evidence="2">
        <name>Fe(2+)</name>
        <dbReference type="ChEBI" id="CHEBI:29033"/>
    </cofactor>
    <text evidence="2">Binds 1 Fe(2+) ion.</text>
</comment>
<proteinExistence type="inferred from homology"/>
<evidence type="ECO:0000256" key="2">
    <source>
        <dbReference type="HAMAP-Rule" id="MF_00163"/>
    </source>
</evidence>
<comment type="similarity">
    <text evidence="1 2">Belongs to the polypeptide deformylase family.</text>
</comment>
<evidence type="ECO:0000313" key="3">
    <source>
        <dbReference type="EMBL" id="AGF77397.1"/>
    </source>
</evidence>
<dbReference type="NCBIfam" id="TIGR00079">
    <property type="entry name" value="pept_deformyl"/>
    <property type="match status" value="1"/>
</dbReference>
<comment type="catalytic activity">
    <reaction evidence="2">
        <text>N-terminal N-formyl-L-methionyl-[peptide] + H2O = N-terminal L-methionyl-[peptide] + formate</text>
        <dbReference type="Rhea" id="RHEA:24420"/>
        <dbReference type="Rhea" id="RHEA-COMP:10639"/>
        <dbReference type="Rhea" id="RHEA-COMP:10640"/>
        <dbReference type="ChEBI" id="CHEBI:15377"/>
        <dbReference type="ChEBI" id="CHEBI:15740"/>
        <dbReference type="ChEBI" id="CHEBI:49298"/>
        <dbReference type="ChEBI" id="CHEBI:64731"/>
        <dbReference type="EC" id="3.5.1.88"/>
    </reaction>
</comment>
<organism evidence="3 4">
    <name type="scientific">Desulfocapsa sulfexigens (strain DSM 10523 / SB164P1)</name>
    <dbReference type="NCBI Taxonomy" id="1167006"/>
    <lineage>
        <taxon>Bacteria</taxon>
        <taxon>Pseudomonadati</taxon>
        <taxon>Thermodesulfobacteriota</taxon>
        <taxon>Desulfobulbia</taxon>
        <taxon>Desulfobulbales</taxon>
        <taxon>Desulfocapsaceae</taxon>
        <taxon>Desulfocapsa</taxon>
    </lineage>
</organism>
<dbReference type="PANTHER" id="PTHR10458:SF22">
    <property type="entry name" value="PEPTIDE DEFORMYLASE"/>
    <property type="match status" value="1"/>
</dbReference>
<dbReference type="GO" id="GO:0042586">
    <property type="term" value="F:peptide deformylase activity"/>
    <property type="evidence" value="ECO:0007669"/>
    <property type="project" value="UniProtKB-UniRule"/>
</dbReference>
<dbReference type="EMBL" id="CP003985">
    <property type="protein sequence ID" value="AGF77397.1"/>
    <property type="molecule type" value="Genomic_DNA"/>
</dbReference>
<dbReference type="HAMAP" id="MF_00163">
    <property type="entry name" value="Pep_deformylase"/>
    <property type="match status" value="1"/>
</dbReference>
<feature type="binding site" evidence="2">
    <location>
        <position position="168"/>
    </location>
    <ligand>
        <name>Fe cation</name>
        <dbReference type="ChEBI" id="CHEBI:24875"/>
    </ligand>
</feature>
<comment type="function">
    <text evidence="2">Removes the formyl group from the N-terminal Met of newly synthesized proteins. Requires at least a dipeptide for an efficient rate of reaction. N-terminal L-methionine is a prerequisite for activity but the enzyme has broad specificity at other positions.</text>
</comment>
<dbReference type="EC" id="3.5.1.88" evidence="2"/>
<evidence type="ECO:0000313" key="4">
    <source>
        <dbReference type="Proteomes" id="UP000011721"/>
    </source>
</evidence>
<dbReference type="eggNOG" id="COG0242">
    <property type="taxonomic scope" value="Bacteria"/>
</dbReference>
<feature type="active site" evidence="2">
    <location>
        <position position="165"/>
    </location>
</feature>
<gene>
    <name evidence="2" type="primary">def</name>
    <name evidence="3" type="ordered locus">UWK_00823</name>
</gene>
<dbReference type="Pfam" id="PF01327">
    <property type="entry name" value="Pep_deformylase"/>
    <property type="match status" value="1"/>
</dbReference>
<sequence>MRKDCPCGMFSSSSVITDFNQRTINYKYTMSLLPILTFPNPVLRQKAKKVAVFDESLQTLVSDMIETMYDAPGVGLAAPQIGESVQLIVVNAARDPDVQESMVMVNPEITEREGEQIDEEGCLSVIDLTSSVKRSKKITVCYQDIRGGKQELTVEDRFAVVLQHEIDHLNGILFIDHLSSLKRTLYKKKVKKMLAAQK</sequence>
<dbReference type="PATRIC" id="fig|1167006.5.peg.926"/>
<dbReference type="InterPro" id="IPR023635">
    <property type="entry name" value="Peptide_deformylase"/>
</dbReference>
<dbReference type="GO" id="GO:0046872">
    <property type="term" value="F:metal ion binding"/>
    <property type="evidence" value="ECO:0007669"/>
    <property type="project" value="UniProtKB-KW"/>
</dbReference>
<keyword evidence="2 3" id="KW-0378">Hydrolase</keyword>
<keyword evidence="2" id="KW-0408">Iron</keyword>
<name>M1P6S1_DESSD</name>
<dbReference type="PANTHER" id="PTHR10458">
    <property type="entry name" value="PEPTIDE DEFORMYLASE"/>
    <property type="match status" value="1"/>
</dbReference>
<feature type="binding site" evidence="2">
    <location>
        <position position="164"/>
    </location>
    <ligand>
        <name>Fe cation</name>
        <dbReference type="ChEBI" id="CHEBI:24875"/>
    </ligand>
</feature>
<evidence type="ECO:0000256" key="1">
    <source>
        <dbReference type="ARBA" id="ARBA00010759"/>
    </source>
</evidence>
<dbReference type="Proteomes" id="UP000011721">
    <property type="component" value="Chromosome"/>
</dbReference>
<dbReference type="GO" id="GO:0006412">
    <property type="term" value="P:translation"/>
    <property type="evidence" value="ECO:0007669"/>
    <property type="project" value="UniProtKB-UniRule"/>
</dbReference>
<dbReference type="HOGENOM" id="CLU_061901_2_1_7"/>
<dbReference type="STRING" id="1167006.UWK_00823"/>
<dbReference type="CDD" id="cd00487">
    <property type="entry name" value="Pep_deformylase"/>
    <property type="match status" value="1"/>
</dbReference>
<dbReference type="KEGG" id="dsf:UWK_00823"/>